<evidence type="ECO:0000256" key="6">
    <source>
        <dbReference type="SAM" id="MobiDB-lite"/>
    </source>
</evidence>
<dbReference type="InterPro" id="IPR050226">
    <property type="entry name" value="NagZ_Beta-hexosaminidase"/>
</dbReference>
<evidence type="ECO:0000259" key="8">
    <source>
        <dbReference type="Pfam" id="PF00933"/>
    </source>
</evidence>
<organism evidence="9 10">
    <name type="scientific">Nocardioides bruguierae</name>
    <dbReference type="NCBI Taxonomy" id="2945102"/>
    <lineage>
        <taxon>Bacteria</taxon>
        <taxon>Bacillati</taxon>
        <taxon>Actinomycetota</taxon>
        <taxon>Actinomycetes</taxon>
        <taxon>Propionibacteriales</taxon>
        <taxon>Nocardioidaceae</taxon>
        <taxon>Nocardioides</taxon>
    </lineage>
</organism>
<proteinExistence type="inferred from homology"/>
<dbReference type="Gene3D" id="3.20.20.300">
    <property type="entry name" value="Glycoside hydrolase, family 3, N-terminal domain"/>
    <property type="match status" value="1"/>
</dbReference>
<feature type="region of interest" description="Disordered" evidence="6">
    <location>
        <begin position="26"/>
        <end position="61"/>
    </location>
</feature>
<dbReference type="Proteomes" id="UP001139485">
    <property type="component" value="Unassembled WGS sequence"/>
</dbReference>
<dbReference type="GO" id="GO:0005975">
    <property type="term" value="P:carbohydrate metabolic process"/>
    <property type="evidence" value="ECO:0007669"/>
    <property type="project" value="InterPro"/>
</dbReference>
<reference evidence="9" key="1">
    <citation type="submission" date="2022-05" db="EMBL/GenBank/DDBJ databases">
        <authorList>
            <person name="Tuo L."/>
        </authorList>
    </citation>
    <scope>NUCLEOTIDE SEQUENCE</scope>
    <source>
        <strain evidence="9">BSK12Z-4</strain>
    </source>
</reference>
<feature type="domain" description="Glycoside hydrolase family 3 N-terminal" evidence="8">
    <location>
        <begin position="96"/>
        <end position="395"/>
    </location>
</feature>
<comment type="caution">
    <text evidence="9">The sequence shown here is derived from an EMBL/GenBank/DDBJ whole genome shotgun (WGS) entry which is preliminary data.</text>
</comment>
<dbReference type="SUPFAM" id="SSF51445">
    <property type="entry name" value="(Trans)glycosidases"/>
    <property type="match status" value="1"/>
</dbReference>
<dbReference type="PANTHER" id="PTHR30480">
    <property type="entry name" value="BETA-HEXOSAMINIDASE-RELATED"/>
    <property type="match status" value="1"/>
</dbReference>
<keyword evidence="10" id="KW-1185">Reference proteome</keyword>
<evidence type="ECO:0000313" key="9">
    <source>
        <dbReference type="EMBL" id="MCM0618793.1"/>
    </source>
</evidence>
<evidence type="ECO:0000256" key="4">
    <source>
        <dbReference type="ARBA" id="ARBA00022801"/>
    </source>
</evidence>
<name>A0A9X2D3S8_9ACTN</name>
<feature type="signal peptide" evidence="7">
    <location>
        <begin position="1"/>
        <end position="25"/>
    </location>
</feature>
<dbReference type="RefSeq" id="WP_250825762.1">
    <property type="nucleotide sequence ID" value="NZ_JAMOIL010000001.1"/>
</dbReference>
<comment type="similarity">
    <text evidence="2">Belongs to the glycosyl hydrolase 3 family.</text>
</comment>
<comment type="catalytic activity">
    <reaction evidence="1">
        <text>Hydrolysis of terminal non-reducing N-acetyl-D-hexosamine residues in N-acetyl-beta-D-hexosaminides.</text>
        <dbReference type="EC" id="3.2.1.52"/>
    </reaction>
</comment>
<dbReference type="PROSITE" id="PS51257">
    <property type="entry name" value="PROKAR_LIPOPROTEIN"/>
    <property type="match status" value="1"/>
</dbReference>
<evidence type="ECO:0000256" key="2">
    <source>
        <dbReference type="ARBA" id="ARBA00005336"/>
    </source>
</evidence>
<evidence type="ECO:0000256" key="5">
    <source>
        <dbReference type="ARBA" id="ARBA00023295"/>
    </source>
</evidence>
<feature type="compositionally biased region" description="Basic and acidic residues" evidence="6">
    <location>
        <begin position="475"/>
        <end position="485"/>
    </location>
</feature>
<dbReference type="InterPro" id="IPR001764">
    <property type="entry name" value="Glyco_hydro_3_N"/>
</dbReference>
<evidence type="ECO:0000256" key="7">
    <source>
        <dbReference type="SAM" id="SignalP"/>
    </source>
</evidence>
<sequence length="585" mass="60912">MARPTPRSLLALVAAALLVTTAACTGSEDAGPADRSGSSRTQEAETPRPTPSERLGLATGWGPSRAQLDAAARDARRLSVDELAGQVVVARWPSGTQAPVRYLNRLHLGGVVAFDDNIEDSAAGDRVLSTQLRVLQRQAQVDWPLFLGVDQEGGTVTRVTQDVTPLPSFMTTGAAHDVALTRTAWQGIGSELAGLGFTVDLAPVADVTSGTSDAIIRSRAAAGDPAPASRQARAAAQGLLDAGVLPTLKHFPGHGGLSTDSHVGLPVQRARLRALRETDLLPFTDAIDAGLPAIMVGHIALQAVDPGTPASVSRPVITGLLRQRLGFEGLVVSDALDMAGVAGVQGPPAVAFLRAGGDVVLMPPDAEVAHDTLVRAVRQGTLSRGRLEQAAARMIATLRWSRRQAGEAGAAEGTVGARQAVRDLSRAAITVVAGKCRGALVTGRVVPLGSSSDVRRFEAAAQEAGLALGRIRQVREPRPERTGNRKRDRRRLQQWRRTPPRTVVGGTPVHLVGSDGVVPGPQPDRGVVVATDVPYVLGRTAAPVRIATFGDTPAAMTALADVLTGSLRAEGRLPVDVAGVPRSAC</sequence>
<keyword evidence="7" id="KW-0732">Signal</keyword>
<dbReference type="Gene3D" id="3.40.50.1700">
    <property type="entry name" value="Glycoside hydrolase family 3 C-terminal domain"/>
    <property type="match status" value="1"/>
</dbReference>
<dbReference type="PANTHER" id="PTHR30480:SF13">
    <property type="entry name" value="BETA-HEXOSAMINIDASE"/>
    <property type="match status" value="1"/>
</dbReference>
<keyword evidence="5" id="KW-0326">Glycosidase</keyword>
<dbReference type="EC" id="3.2.1.52" evidence="3"/>
<dbReference type="InterPro" id="IPR019800">
    <property type="entry name" value="Glyco_hydro_3_AS"/>
</dbReference>
<dbReference type="Pfam" id="PF00933">
    <property type="entry name" value="Glyco_hydro_3"/>
    <property type="match status" value="1"/>
</dbReference>
<dbReference type="AlphaFoldDB" id="A0A9X2D3S8"/>
<accession>A0A9X2D3S8</accession>
<evidence type="ECO:0000313" key="10">
    <source>
        <dbReference type="Proteomes" id="UP001139485"/>
    </source>
</evidence>
<dbReference type="InterPro" id="IPR036962">
    <property type="entry name" value="Glyco_hydro_3_N_sf"/>
</dbReference>
<keyword evidence="4" id="KW-0378">Hydrolase</keyword>
<dbReference type="InterPro" id="IPR036881">
    <property type="entry name" value="Glyco_hydro_3_C_sf"/>
</dbReference>
<feature type="region of interest" description="Disordered" evidence="6">
    <location>
        <begin position="475"/>
        <end position="506"/>
    </location>
</feature>
<gene>
    <name evidence="9" type="ORF">M8330_00625</name>
</gene>
<dbReference type="GO" id="GO:0004563">
    <property type="term" value="F:beta-N-acetylhexosaminidase activity"/>
    <property type="evidence" value="ECO:0007669"/>
    <property type="project" value="UniProtKB-EC"/>
</dbReference>
<dbReference type="EMBL" id="JAMOIL010000001">
    <property type="protein sequence ID" value="MCM0618793.1"/>
    <property type="molecule type" value="Genomic_DNA"/>
</dbReference>
<dbReference type="GO" id="GO:0009254">
    <property type="term" value="P:peptidoglycan turnover"/>
    <property type="evidence" value="ECO:0007669"/>
    <property type="project" value="TreeGrafter"/>
</dbReference>
<evidence type="ECO:0000256" key="1">
    <source>
        <dbReference type="ARBA" id="ARBA00001231"/>
    </source>
</evidence>
<evidence type="ECO:0000256" key="3">
    <source>
        <dbReference type="ARBA" id="ARBA00012663"/>
    </source>
</evidence>
<dbReference type="InterPro" id="IPR017853">
    <property type="entry name" value="GH"/>
</dbReference>
<feature type="chain" id="PRO_5040796517" description="beta-N-acetylhexosaminidase" evidence="7">
    <location>
        <begin position="26"/>
        <end position="585"/>
    </location>
</feature>
<protein>
    <recommendedName>
        <fullName evidence="3">beta-N-acetylhexosaminidase</fullName>
        <ecNumber evidence="3">3.2.1.52</ecNumber>
    </recommendedName>
</protein>
<dbReference type="PROSITE" id="PS00775">
    <property type="entry name" value="GLYCOSYL_HYDROL_F3"/>
    <property type="match status" value="1"/>
</dbReference>